<proteinExistence type="predicted"/>
<name>A0A6V7WKW2_MELEN</name>
<reference evidence="1 2" key="1">
    <citation type="submission" date="2020-08" db="EMBL/GenBank/DDBJ databases">
        <authorList>
            <person name="Koutsovoulos G."/>
            <person name="Danchin GJ E."/>
        </authorList>
    </citation>
    <scope>NUCLEOTIDE SEQUENCE [LARGE SCALE GENOMIC DNA]</scope>
</reference>
<evidence type="ECO:0000313" key="2">
    <source>
        <dbReference type="Proteomes" id="UP000580250"/>
    </source>
</evidence>
<accession>A0A6V7WKW2</accession>
<dbReference type="AlphaFoldDB" id="A0A6V7WKW2"/>
<sequence>MKMTSRSSYLFYSIGVGYCKIEDTQIYVFNYFLSSKRYIESIESCFYFYILKRNNADWSFKI</sequence>
<protein>
    <submittedName>
        <fullName evidence="1">Uncharacterized protein</fullName>
    </submittedName>
</protein>
<gene>
    <name evidence="1" type="ORF">MENT_LOCUS40248</name>
</gene>
<dbReference type="Proteomes" id="UP000580250">
    <property type="component" value="Unassembled WGS sequence"/>
</dbReference>
<comment type="caution">
    <text evidence="1">The sequence shown here is derived from an EMBL/GenBank/DDBJ whole genome shotgun (WGS) entry which is preliminary data.</text>
</comment>
<organism evidence="1 2">
    <name type="scientific">Meloidogyne enterolobii</name>
    <name type="common">Root-knot nematode worm</name>
    <name type="synonym">Meloidogyne mayaguensis</name>
    <dbReference type="NCBI Taxonomy" id="390850"/>
    <lineage>
        <taxon>Eukaryota</taxon>
        <taxon>Metazoa</taxon>
        <taxon>Ecdysozoa</taxon>
        <taxon>Nematoda</taxon>
        <taxon>Chromadorea</taxon>
        <taxon>Rhabditida</taxon>
        <taxon>Tylenchina</taxon>
        <taxon>Tylenchomorpha</taxon>
        <taxon>Tylenchoidea</taxon>
        <taxon>Meloidogynidae</taxon>
        <taxon>Meloidogyninae</taxon>
        <taxon>Meloidogyne</taxon>
    </lineage>
</organism>
<evidence type="ECO:0000313" key="1">
    <source>
        <dbReference type="EMBL" id="CAD2187651.1"/>
    </source>
</evidence>
<dbReference type="EMBL" id="CAJEWN010000648">
    <property type="protein sequence ID" value="CAD2187651.1"/>
    <property type="molecule type" value="Genomic_DNA"/>
</dbReference>